<feature type="transmembrane region" description="Helical" evidence="7">
    <location>
        <begin position="94"/>
        <end position="114"/>
    </location>
</feature>
<evidence type="ECO:0000256" key="5">
    <source>
        <dbReference type="ARBA" id="ARBA00023136"/>
    </source>
</evidence>
<dbReference type="EMBL" id="JAZDUA010000058">
    <property type="protein sequence ID" value="KAK7870416.1"/>
    <property type="molecule type" value="Genomic_DNA"/>
</dbReference>
<dbReference type="FunFam" id="1.20.1250.20:FF:000249">
    <property type="entry name" value="facilitated trehalose transporter Tret1"/>
    <property type="match status" value="1"/>
</dbReference>
<dbReference type="Proteomes" id="UP001378592">
    <property type="component" value="Unassembled WGS sequence"/>
</dbReference>
<keyword evidence="5 7" id="KW-0472">Membrane</keyword>
<name>A0AAN9VX65_9ORTH</name>
<dbReference type="Pfam" id="PF00083">
    <property type="entry name" value="Sugar_tr"/>
    <property type="match status" value="1"/>
</dbReference>
<keyword evidence="10" id="KW-1185">Reference proteome</keyword>
<dbReference type="SUPFAM" id="SSF103473">
    <property type="entry name" value="MFS general substrate transporter"/>
    <property type="match status" value="1"/>
</dbReference>
<sequence>MTSFIMKSNGALDVESKALVGGTSDKKATIVDVEKNKSDSKKNRGSAWRQVLAAFVANIGTINTGLVFGFAAVANPQLREPGSSISVNEEQASWIASLSSVTTPVGCILSGYLMDRIGRKLTLILTEIPAILGLLLISAATDINMIYVGRLLVGLGSGMVGAPARVYTCEVTQPHLRGMLSALASVGVSLGVLIEYSLGAVMAWYVMAGISALIPLLAFILIILMPESPNWLLQRGRTEDARAALCKFRGGSCDVNKELDDMMCFAAKNNVVRLKGFKETIQALLQPSTLKPFGILFLYFMIYQFSGVNTITFYAVDVFRMSGTEMNRFLATVILGVVRLISTIIACISLRRCGRRPLTMISAIGCGLTMVGLGTYLHLREGWVLNEVEPVATWFPVACIFIFTVASTIGFLVVPWVMIGEVYPTQVRGIAGGLTTCSAHIFVFIVVKTFPEFKHLLGIPGTFWMYGAISLFGSLFFFFCLPETKGRSLQEIEDYFCGRVKNLGEKVPSSANMPKVLDIPKGKVLP</sequence>
<feature type="transmembrane region" description="Helical" evidence="7">
    <location>
        <begin position="391"/>
        <end position="418"/>
    </location>
</feature>
<evidence type="ECO:0000256" key="1">
    <source>
        <dbReference type="ARBA" id="ARBA00004651"/>
    </source>
</evidence>
<evidence type="ECO:0000259" key="8">
    <source>
        <dbReference type="PROSITE" id="PS50850"/>
    </source>
</evidence>
<evidence type="ECO:0000313" key="9">
    <source>
        <dbReference type="EMBL" id="KAK7870416.1"/>
    </source>
</evidence>
<dbReference type="InterPro" id="IPR050549">
    <property type="entry name" value="MFS_Trehalose_Transporter"/>
</dbReference>
<dbReference type="Gene3D" id="1.20.1250.20">
    <property type="entry name" value="MFS general substrate transporter like domains"/>
    <property type="match status" value="1"/>
</dbReference>
<comment type="subcellular location">
    <subcellularLocation>
        <location evidence="1">Cell membrane</location>
        <topology evidence="1">Multi-pass membrane protein</topology>
    </subcellularLocation>
</comment>
<keyword evidence="4 7" id="KW-1133">Transmembrane helix</keyword>
<dbReference type="InterPro" id="IPR005828">
    <property type="entry name" value="MFS_sugar_transport-like"/>
</dbReference>
<feature type="transmembrane region" description="Helical" evidence="7">
    <location>
        <begin position="296"/>
        <end position="316"/>
    </location>
</feature>
<evidence type="ECO:0000313" key="10">
    <source>
        <dbReference type="Proteomes" id="UP001378592"/>
    </source>
</evidence>
<evidence type="ECO:0000256" key="3">
    <source>
        <dbReference type="ARBA" id="ARBA00022692"/>
    </source>
</evidence>
<dbReference type="NCBIfam" id="TIGR00879">
    <property type="entry name" value="SP"/>
    <property type="match status" value="1"/>
</dbReference>
<evidence type="ECO:0000256" key="7">
    <source>
        <dbReference type="SAM" id="Phobius"/>
    </source>
</evidence>
<evidence type="ECO:0000256" key="6">
    <source>
        <dbReference type="RuleBase" id="RU003346"/>
    </source>
</evidence>
<gene>
    <name evidence="9" type="ORF">R5R35_003750</name>
</gene>
<dbReference type="PANTHER" id="PTHR48021:SF7">
    <property type="entry name" value="RH09188P"/>
    <property type="match status" value="1"/>
</dbReference>
<dbReference type="CDD" id="cd17358">
    <property type="entry name" value="MFS_GLUT6_8_Class3_like"/>
    <property type="match status" value="1"/>
</dbReference>
<feature type="transmembrane region" description="Helical" evidence="7">
    <location>
        <begin position="430"/>
        <end position="451"/>
    </location>
</feature>
<dbReference type="PANTHER" id="PTHR48021">
    <property type="match status" value="1"/>
</dbReference>
<dbReference type="GO" id="GO:0051119">
    <property type="term" value="F:sugar transmembrane transporter activity"/>
    <property type="evidence" value="ECO:0007669"/>
    <property type="project" value="InterPro"/>
</dbReference>
<feature type="transmembrane region" description="Helical" evidence="7">
    <location>
        <begin position="463"/>
        <end position="481"/>
    </location>
</feature>
<feature type="domain" description="Major facilitator superfamily (MFS) profile" evidence="8">
    <location>
        <begin position="53"/>
        <end position="485"/>
    </location>
</feature>
<dbReference type="InterPro" id="IPR020846">
    <property type="entry name" value="MFS_dom"/>
</dbReference>
<dbReference type="PROSITE" id="PS00216">
    <property type="entry name" value="SUGAR_TRANSPORT_1"/>
    <property type="match status" value="1"/>
</dbReference>
<dbReference type="InterPro" id="IPR003663">
    <property type="entry name" value="Sugar/inositol_transpt"/>
</dbReference>
<feature type="transmembrane region" description="Helical" evidence="7">
    <location>
        <begin position="121"/>
        <end position="141"/>
    </location>
</feature>
<feature type="transmembrane region" description="Helical" evidence="7">
    <location>
        <begin position="179"/>
        <end position="198"/>
    </location>
</feature>
<feature type="transmembrane region" description="Helical" evidence="7">
    <location>
        <begin position="328"/>
        <end position="348"/>
    </location>
</feature>
<dbReference type="PROSITE" id="PS50850">
    <property type="entry name" value="MFS"/>
    <property type="match status" value="1"/>
</dbReference>
<organism evidence="9 10">
    <name type="scientific">Gryllus longicercus</name>
    <dbReference type="NCBI Taxonomy" id="2509291"/>
    <lineage>
        <taxon>Eukaryota</taxon>
        <taxon>Metazoa</taxon>
        <taxon>Ecdysozoa</taxon>
        <taxon>Arthropoda</taxon>
        <taxon>Hexapoda</taxon>
        <taxon>Insecta</taxon>
        <taxon>Pterygota</taxon>
        <taxon>Neoptera</taxon>
        <taxon>Polyneoptera</taxon>
        <taxon>Orthoptera</taxon>
        <taxon>Ensifera</taxon>
        <taxon>Gryllidea</taxon>
        <taxon>Grylloidea</taxon>
        <taxon>Gryllidae</taxon>
        <taxon>Gryllinae</taxon>
        <taxon>Gryllus</taxon>
    </lineage>
</organism>
<feature type="transmembrane region" description="Helical" evidence="7">
    <location>
        <begin position="51"/>
        <end position="74"/>
    </location>
</feature>
<dbReference type="AlphaFoldDB" id="A0AAN9VX65"/>
<dbReference type="PROSITE" id="PS00217">
    <property type="entry name" value="SUGAR_TRANSPORT_2"/>
    <property type="match status" value="1"/>
</dbReference>
<keyword evidence="6" id="KW-0813">Transport</keyword>
<dbReference type="InterPro" id="IPR005829">
    <property type="entry name" value="Sugar_transporter_CS"/>
</dbReference>
<dbReference type="GO" id="GO:0005886">
    <property type="term" value="C:plasma membrane"/>
    <property type="evidence" value="ECO:0007669"/>
    <property type="project" value="UniProtKB-SubCell"/>
</dbReference>
<feature type="transmembrane region" description="Helical" evidence="7">
    <location>
        <begin position="147"/>
        <end position="167"/>
    </location>
</feature>
<dbReference type="InterPro" id="IPR044775">
    <property type="entry name" value="MFS_ERD6/Tret1-like"/>
</dbReference>
<keyword evidence="2" id="KW-1003">Cell membrane</keyword>
<feature type="transmembrane region" description="Helical" evidence="7">
    <location>
        <begin position="204"/>
        <end position="225"/>
    </location>
</feature>
<evidence type="ECO:0000256" key="2">
    <source>
        <dbReference type="ARBA" id="ARBA00022475"/>
    </source>
</evidence>
<dbReference type="InterPro" id="IPR036259">
    <property type="entry name" value="MFS_trans_sf"/>
</dbReference>
<protein>
    <recommendedName>
        <fullName evidence="8">Major facilitator superfamily (MFS) profile domain-containing protein</fullName>
    </recommendedName>
</protein>
<reference evidence="9 10" key="1">
    <citation type="submission" date="2024-03" db="EMBL/GenBank/DDBJ databases">
        <title>The genome assembly and annotation of the cricket Gryllus longicercus Weissman &amp; Gray.</title>
        <authorList>
            <person name="Szrajer S."/>
            <person name="Gray D."/>
            <person name="Ylla G."/>
        </authorList>
    </citation>
    <scope>NUCLEOTIDE SEQUENCE [LARGE SCALE GENOMIC DNA]</scope>
    <source>
        <strain evidence="9">DAG 2021-001</strain>
        <tissue evidence="9">Whole body minus gut</tissue>
    </source>
</reference>
<comment type="similarity">
    <text evidence="6">Belongs to the major facilitator superfamily. Sugar transporter (TC 2.A.1.1) family.</text>
</comment>
<accession>A0AAN9VX65</accession>
<comment type="caution">
    <text evidence="9">The sequence shown here is derived from an EMBL/GenBank/DDBJ whole genome shotgun (WGS) entry which is preliminary data.</text>
</comment>
<feature type="transmembrane region" description="Helical" evidence="7">
    <location>
        <begin position="360"/>
        <end position="379"/>
    </location>
</feature>
<dbReference type="PRINTS" id="PR00171">
    <property type="entry name" value="SUGRTRNSPORT"/>
</dbReference>
<evidence type="ECO:0000256" key="4">
    <source>
        <dbReference type="ARBA" id="ARBA00022989"/>
    </source>
</evidence>
<keyword evidence="3 7" id="KW-0812">Transmembrane</keyword>
<proteinExistence type="inferred from homology"/>